<evidence type="ECO:0000256" key="1">
    <source>
        <dbReference type="SAM" id="Phobius"/>
    </source>
</evidence>
<dbReference type="RefSeq" id="WP_079557369.1">
    <property type="nucleotide sequence ID" value="NZ_CP021904.1"/>
</dbReference>
<proteinExistence type="predicted"/>
<keyword evidence="3" id="KW-1185">Reference proteome</keyword>
<organism evidence="2 3">
    <name type="scientific">Alkalitalea saponilacus</name>
    <dbReference type="NCBI Taxonomy" id="889453"/>
    <lineage>
        <taxon>Bacteria</taxon>
        <taxon>Pseudomonadati</taxon>
        <taxon>Bacteroidota</taxon>
        <taxon>Bacteroidia</taxon>
        <taxon>Marinilabiliales</taxon>
        <taxon>Marinilabiliaceae</taxon>
        <taxon>Alkalitalea</taxon>
    </lineage>
</organism>
<feature type="transmembrane region" description="Helical" evidence="1">
    <location>
        <begin position="47"/>
        <end position="68"/>
    </location>
</feature>
<feature type="transmembrane region" description="Helical" evidence="1">
    <location>
        <begin position="98"/>
        <end position="120"/>
    </location>
</feature>
<reference evidence="2 3" key="1">
    <citation type="submission" date="2017-02" db="EMBL/GenBank/DDBJ databases">
        <authorList>
            <person name="Peterson S.W."/>
        </authorList>
    </citation>
    <scope>NUCLEOTIDE SEQUENCE [LARGE SCALE GENOMIC DNA]</scope>
    <source>
        <strain evidence="2 3">DSM 24412</strain>
    </source>
</reference>
<dbReference type="STRING" id="889453.SAMN03080601_01607"/>
<dbReference type="Proteomes" id="UP000191055">
    <property type="component" value="Unassembled WGS sequence"/>
</dbReference>
<dbReference type="OrthoDB" id="1120996at2"/>
<evidence type="ECO:0008006" key="4">
    <source>
        <dbReference type="Google" id="ProtNLM"/>
    </source>
</evidence>
<evidence type="ECO:0000313" key="2">
    <source>
        <dbReference type="EMBL" id="SKB96461.1"/>
    </source>
</evidence>
<name>A0A1T5FJS9_9BACT</name>
<feature type="transmembrane region" description="Helical" evidence="1">
    <location>
        <begin position="321"/>
        <end position="338"/>
    </location>
</feature>
<feature type="transmembrane region" description="Helical" evidence="1">
    <location>
        <begin position="164"/>
        <end position="192"/>
    </location>
</feature>
<gene>
    <name evidence="2" type="ORF">SAMN03080601_01607</name>
</gene>
<dbReference type="EMBL" id="FUYV01000008">
    <property type="protein sequence ID" value="SKB96461.1"/>
    <property type="molecule type" value="Genomic_DNA"/>
</dbReference>
<feature type="transmembrane region" description="Helical" evidence="1">
    <location>
        <begin position="350"/>
        <end position="370"/>
    </location>
</feature>
<evidence type="ECO:0000313" key="3">
    <source>
        <dbReference type="Proteomes" id="UP000191055"/>
    </source>
</evidence>
<feature type="transmembrane region" description="Helical" evidence="1">
    <location>
        <begin position="198"/>
        <end position="228"/>
    </location>
</feature>
<dbReference type="AlphaFoldDB" id="A0A1T5FJS9"/>
<dbReference type="KEGG" id="asx:CDL62_09870"/>
<protein>
    <recommendedName>
        <fullName evidence="4">O-antigen ligase like membrane protein</fullName>
    </recommendedName>
</protein>
<accession>A0A1T5FJS9</accession>
<keyword evidence="1" id="KW-0812">Transmembrane</keyword>
<sequence>MSKESLSYTLFRKVGAVPLVGMLLLFFITDSLNVLLKSDAFIQSLYFIRLSAFSRGGVLLLVTTLFVFTYFKSINLWSAIFFVALVFVVGVDFKEKDWVYTWLIRFSKLVFPFLLFWLFYQLPNETLNALKRLFLILITIQVFVVIMAFMFNWKLFWAYNHHRFGFSGLILAPNEATFFYVLAAVFLLHQWVQSKQPFYLILLGGVLVASVLLGAKAIYIYMISFFFYYYIYYFKINRRFFIWSGLIAFSLITYLVVFVEVIVFMQNVAEKHGLITLVFSARDVLFAERVPLVLENWSWYNFMLGGVNPATSFTELDVVDMFLFGGILGSVLYYWGLFRTLFRFPRGNHLGWFLVIQYFLIGGLAGHVFASGINGTYLALVCVLLQREEIPQISTD</sequence>
<feature type="transmembrane region" description="Helical" evidence="1">
    <location>
        <begin position="132"/>
        <end position="152"/>
    </location>
</feature>
<keyword evidence="1" id="KW-0472">Membrane</keyword>
<feature type="transmembrane region" description="Helical" evidence="1">
    <location>
        <begin position="15"/>
        <end position="35"/>
    </location>
</feature>
<keyword evidence="1" id="KW-1133">Transmembrane helix</keyword>
<feature type="transmembrane region" description="Helical" evidence="1">
    <location>
        <begin position="74"/>
        <end position="91"/>
    </location>
</feature>
<feature type="transmembrane region" description="Helical" evidence="1">
    <location>
        <begin position="240"/>
        <end position="265"/>
    </location>
</feature>